<evidence type="ECO:0008006" key="4">
    <source>
        <dbReference type="Google" id="ProtNLM"/>
    </source>
</evidence>
<sequence>MGRWMDDDSHLPAGMERIGYDSDTQRYTFRDSDGCIYEGSESGGMLTLVSRPHRKHDDEPLRLMPNSPTRLQTKVKGAPEPWTSPTSPTSFHDFLPPQKIAGAPPPEPPRRNISVKVPSGGLQRAKTAPGQKSLWSVVRSAATPSKSRMRDVVDTVTRRRSSSSKASSDLGHGRDGSYARLSAEAAAPLVQIPRSTSRTHKKYTTA</sequence>
<comment type="caution">
    <text evidence="2">The sequence shown here is derived from an EMBL/GenBank/DDBJ whole genome shotgun (WGS) entry which is preliminary data.</text>
</comment>
<organism evidence="2 3">
    <name type="scientific">Phanerochaete sordida</name>
    <dbReference type="NCBI Taxonomy" id="48140"/>
    <lineage>
        <taxon>Eukaryota</taxon>
        <taxon>Fungi</taxon>
        <taxon>Dikarya</taxon>
        <taxon>Basidiomycota</taxon>
        <taxon>Agaricomycotina</taxon>
        <taxon>Agaricomycetes</taxon>
        <taxon>Polyporales</taxon>
        <taxon>Phanerochaetaceae</taxon>
        <taxon>Phanerochaete</taxon>
    </lineage>
</organism>
<feature type="compositionally biased region" description="Low complexity" evidence="1">
    <location>
        <begin position="81"/>
        <end position="90"/>
    </location>
</feature>
<dbReference type="OrthoDB" id="2107166at2759"/>
<keyword evidence="3" id="KW-1185">Reference proteome</keyword>
<reference evidence="2 3" key="1">
    <citation type="submission" date="2021-08" db="EMBL/GenBank/DDBJ databases">
        <title>Draft Genome Sequence of Phanerochaete sordida strain YK-624.</title>
        <authorList>
            <person name="Mori T."/>
            <person name="Dohra H."/>
            <person name="Suzuki T."/>
            <person name="Kawagishi H."/>
            <person name="Hirai H."/>
        </authorList>
    </citation>
    <scope>NUCLEOTIDE SEQUENCE [LARGE SCALE GENOMIC DNA]</scope>
    <source>
        <strain evidence="2 3">YK-624</strain>
    </source>
</reference>
<evidence type="ECO:0000313" key="2">
    <source>
        <dbReference type="EMBL" id="GJE83942.1"/>
    </source>
</evidence>
<dbReference type="EMBL" id="BPQB01000001">
    <property type="protein sequence ID" value="GJE83942.1"/>
    <property type="molecule type" value="Genomic_DNA"/>
</dbReference>
<accession>A0A9P3FWR8</accession>
<protein>
    <recommendedName>
        <fullName evidence="4">Carbohydrate-binding module family 50 protein</fullName>
    </recommendedName>
</protein>
<feature type="compositionally biased region" description="Basic and acidic residues" evidence="1">
    <location>
        <begin position="148"/>
        <end position="157"/>
    </location>
</feature>
<evidence type="ECO:0000313" key="3">
    <source>
        <dbReference type="Proteomes" id="UP000703269"/>
    </source>
</evidence>
<name>A0A9P3FWR8_9APHY</name>
<feature type="compositionally biased region" description="Basic residues" evidence="1">
    <location>
        <begin position="197"/>
        <end position="206"/>
    </location>
</feature>
<dbReference type="Proteomes" id="UP000703269">
    <property type="component" value="Unassembled WGS sequence"/>
</dbReference>
<proteinExistence type="predicted"/>
<dbReference type="AlphaFoldDB" id="A0A9P3FWR8"/>
<evidence type="ECO:0000256" key="1">
    <source>
        <dbReference type="SAM" id="MobiDB-lite"/>
    </source>
</evidence>
<gene>
    <name evidence="2" type="ORF">PsYK624_000150</name>
</gene>
<feature type="region of interest" description="Disordered" evidence="1">
    <location>
        <begin position="52"/>
        <end position="206"/>
    </location>
</feature>